<comment type="caution">
    <text evidence="1">The sequence shown here is derived from an EMBL/GenBank/DDBJ whole genome shotgun (WGS) entry which is preliminary data.</text>
</comment>
<name>A0A0P7W4Y8_SCLFO</name>
<dbReference type="EMBL" id="JARO02015981">
    <property type="protein sequence ID" value="KPP57598.1"/>
    <property type="molecule type" value="Genomic_DNA"/>
</dbReference>
<feature type="non-terminal residue" evidence="1">
    <location>
        <position position="68"/>
    </location>
</feature>
<proteinExistence type="predicted"/>
<evidence type="ECO:0000313" key="1">
    <source>
        <dbReference type="EMBL" id="KPP57598.1"/>
    </source>
</evidence>
<protein>
    <submittedName>
        <fullName evidence="1">Uncharacterized protein</fullName>
    </submittedName>
</protein>
<dbReference type="Proteomes" id="UP000034805">
    <property type="component" value="Unassembled WGS sequence"/>
</dbReference>
<reference evidence="1 2" key="1">
    <citation type="submission" date="2015-08" db="EMBL/GenBank/DDBJ databases">
        <title>The genome of the Asian arowana (Scleropages formosus).</title>
        <authorList>
            <person name="Tan M.H."/>
            <person name="Gan H.M."/>
            <person name="Croft L.J."/>
            <person name="Austin C.M."/>
        </authorList>
    </citation>
    <scope>NUCLEOTIDE SEQUENCE [LARGE SCALE GENOMIC DNA]</scope>
    <source>
        <strain evidence="1">Aro1</strain>
    </source>
</reference>
<accession>A0A0P7W4Y8</accession>
<organism evidence="1 2">
    <name type="scientific">Scleropages formosus</name>
    <name type="common">Asian bonytongue</name>
    <name type="synonym">Osteoglossum formosum</name>
    <dbReference type="NCBI Taxonomy" id="113540"/>
    <lineage>
        <taxon>Eukaryota</taxon>
        <taxon>Metazoa</taxon>
        <taxon>Chordata</taxon>
        <taxon>Craniata</taxon>
        <taxon>Vertebrata</taxon>
        <taxon>Euteleostomi</taxon>
        <taxon>Actinopterygii</taxon>
        <taxon>Neopterygii</taxon>
        <taxon>Teleostei</taxon>
        <taxon>Osteoglossocephala</taxon>
        <taxon>Osteoglossomorpha</taxon>
        <taxon>Osteoglossiformes</taxon>
        <taxon>Osteoglossidae</taxon>
        <taxon>Scleropages</taxon>
    </lineage>
</organism>
<sequence>MQCVESWKETIVLILMREDVEQHRNTQPANLDSSSNTLEQNIMTQCVRTALKIHIQMDRQHLVHLTRS</sequence>
<evidence type="ECO:0000313" key="2">
    <source>
        <dbReference type="Proteomes" id="UP000034805"/>
    </source>
</evidence>
<gene>
    <name evidence="1" type="ORF">Z043_124658</name>
</gene>
<dbReference type="AlphaFoldDB" id="A0A0P7W4Y8"/>